<dbReference type="InterPro" id="IPR013785">
    <property type="entry name" value="Aldolase_TIM"/>
</dbReference>
<dbReference type="SUPFAM" id="SSF51395">
    <property type="entry name" value="FMN-linked oxidoreductases"/>
    <property type="match status" value="1"/>
</dbReference>
<evidence type="ECO:0000313" key="5">
    <source>
        <dbReference type="EMBL" id="ACM58271.1"/>
    </source>
</evidence>
<dbReference type="PANTHER" id="PTHR43656">
    <property type="entry name" value="BINDING OXIDOREDUCTASE, PUTATIVE (AFU_ORTHOLOGUE AFUA_2G08260)-RELATED"/>
    <property type="match status" value="1"/>
</dbReference>
<keyword evidence="2" id="KW-0560">Oxidoreductase</keyword>
<dbReference type="Gene3D" id="3.20.20.70">
    <property type="entry name" value="Aldolase class I"/>
    <property type="match status" value="1"/>
</dbReference>
<name>B9LU77_HALLT</name>
<dbReference type="CDD" id="cd02803">
    <property type="entry name" value="OYE_like_FMN_family"/>
    <property type="match status" value="1"/>
</dbReference>
<dbReference type="GO" id="GO:0016491">
    <property type="term" value="F:oxidoreductase activity"/>
    <property type="evidence" value="ECO:0007669"/>
    <property type="project" value="UniProtKB-KW"/>
</dbReference>
<organism evidence="5 6">
    <name type="scientific">Halorubrum lacusprofundi (strain ATCC 49239 / DSM 5036 / JCM 8891 / ACAM 34)</name>
    <dbReference type="NCBI Taxonomy" id="416348"/>
    <lineage>
        <taxon>Archaea</taxon>
        <taxon>Methanobacteriati</taxon>
        <taxon>Methanobacteriota</taxon>
        <taxon>Stenosarchaea group</taxon>
        <taxon>Halobacteria</taxon>
        <taxon>Halobacteriales</taxon>
        <taxon>Haloferacaceae</taxon>
        <taxon>Halorubrum</taxon>
    </lineage>
</organism>
<evidence type="ECO:0000256" key="1">
    <source>
        <dbReference type="ARBA" id="ARBA00022630"/>
    </source>
</evidence>
<dbReference type="Pfam" id="PF00724">
    <property type="entry name" value="Oxidored_FMN"/>
    <property type="match status" value="1"/>
</dbReference>
<dbReference type="InterPro" id="IPR051799">
    <property type="entry name" value="NADH_flavin_oxidoreductase"/>
</dbReference>
<protein>
    <submittedName>
        <fullName evidence="5">NADH:flavin oxidoreductase/NADH oxidase</fullName>
    </submittedName>
</protein>
<dbReference type="InterPro" id="IPR001155">
    <property type="entry name" value="OxRdtase_FMN_N"/>
</dbReference>
<dbReference type="HOGENOM" id="CLU_012153_0_1_2"/>
<proteinExistence type="predicted"/>
<dbReference type="AlphaFoldDB" id="B9LU77"/>
<dbReference type="eggNOG" id="arCOG00615">
    <property type="taxonomic scope" value="Archaea"/>
</dbReference>
<dbReference type="Proteomes" id="UP000000740">
    <property type="component" value="Chromosome 1"/>
</dbReference>
<dbReference type="EMBL" id="CP001365">
    <property type="protein sequence ID" value="ACM58271.1"/>
    <property type="molecule type" value="Genomic_DNA"/>
</dbReference>
<evidence type="ECO:0000313" key="6">
    <source>
        <dbReference type="Proteomes" id="UP000000740"/>
    </source>
</evidence>
<feature type="region of interest" description="Disordered" evidence="3">
    <location>
        <begin position="367"/>
        <end position="390"/>
    </location>
</feature>
<dbReference type="GO" id="GO:0010181">
    <property type="term" value="F:FMN binding"/>
    <property type="evidence" value="ECO:0007669"/>
    <property type="project" value="InterPro"/>
</dbReference>
<evidence type="ECO:0000256" key="3">
    <source>
        <dbReference type="SAM" id="MobiDB-lite"/>
    </source>
</evidence>
<keyword evidence="6" id="KW-1185">Reference proteome</keyword>
<feature type="domain" description="NADH:flavin oxidoreductase/NADH oxidase N-terminal" evidence="4">
    <location>
        <begin position="28"/>
        <end position="364"/>
    </location>
</feature>
<accession>B9LU77</accession>
<keyword evidence="1" id="KW-0285">Flavoprotein</keyword>
<evidence type="ECO:0000256" key="2">
    <source>
        <dbReference type="ARBA" id="ARBA00023002"/>
    </source>
</evidence>
<reference evidence="5 6" key="1">
    <citation type="journal article" date="2016" name="Stand. Genomic Sci.">
        <title>Complete genome sequence of the Antarctic Halorubrum lacusprofundi type strain ACAM 34.</title>
        <authorList>
            <person name="Anderson I.J."/>
            <person name="DasSarma P."/>
            <person name="Lucas S."/>
            <person name="Copeland A."/>
            <person name="Lapidus A."/>
            <person name="Del Rio T.G."/>
            <person name="Tice H."/>
            <person name="Dalin E."/>
            <person name="Bruce D.C."/>
            <person name="Goodwin L."/>
            <person name="Pitluck S."/>
            <person name="Sims D."/>
            <person name="Brettin T.S."/>
            <person name="Detter J.C."/>
            <person name="Han C.S."/>
            <person name="Larimer F."/>
            <person name="Hauser L."/>
            <person name="Land M."/>
            <person name="Ivanova N."/>
            <person name="Richardson P."/>
            <person name="Cavicchioli R."/>
            <person name="DasSarma S."/>
            <person name="Woese C.R."/>
            <person name="Kyrpides N.C."/>
        </authorList>
    </citation>
    <scope>NUCLEOTIDE SEQUENCE [LARGE SCALE GENOMIC DNA]</scope>
    <source>
        <strain evidence="6">ATCC 49239 / DSM 5036 / JCM 8891 / ACAM 34</strain>
    </source>
</reference>
<evidence type="ECO:0000259" key="4">
    <source>
        <dbReference type="Pfam" id="PF00724"/>
    </source>
</evidence>
<sequence>MLCDRTHTSAGSLCFRRRYVNAMTDDPLFDEFELSGHVLDNRVGLAPMTRTSATDAGHATDRMARYYASFARGGFSFLVTEGVHPDATHSQGYLNQPGLATDEQAAAWERVVDAVHEEGSPIFAQLMHAGAQAQGNRYGYDPVAPSPYRPPGEMAELYGGSGAFPEADPLDDEGLDEAREGFVAAAERAVEAGFDGIEVHAANGYLLHEFVDPLVNDRDDEYGGSPANRARFPAEVTAAIDDATPDDFVVGVRASQAAVTDEERVWPDGEATAAALFDALSNAGADYVHVTGGDATAAEVPDTDRTLADLAVEHVDDDVAVIANGRLGDPERARAALADGSDLITLGTGALANHDWPDRVRAGEALDDLDPSVVFEPDASLSDAEVPGDD</sequence>
<gene>
    <name evidence="5" type="ordered locus">Hlac_2700</name>
</gene>
<dbReference type="PANTHER" id="PTHR43656:SF2">
    <property type="entry name" value="BINDING OXIDOREDUCTASE, PUTATIVE (AFU_ORTHOLOGUE AFUA_2G08260)-RELATED"/>
    <property type="match status" value="1"/>
</dbReference>
<dbReference type="KEGG" id="hla:Hlac_2700"/>